<dbReference type="RefSeq" id="WP_279253669.1">
    <property type="nucleotide sequence ID" value="NZ_SHNP01000005.1"/>
</dbReference>
<reference evidence="1" key="1">
    <citation type="submission" date="2019-02" db="EMBL/GenBank/DDBJ databases">
        <authorList>
            <person name="Li S.-H."/>
        </authorList>
    </citation>
    <scope>NUCLEOTIDE SEQUENCE</scope>
    <source>
        <strain evidence="1">IMCC8485</strain>
    </source>
</reference>
<dbReference type="Proteomes" id="UP001143307">
    <property type="component" value="Unassembled WGS sequence"/>
</dbReference>
<comment type="caution">
    <text evidence="1">The sequence shown here is derived from an EMBL/GenBank/DDBJ whole genome shotgun (WGS) entry which is preliminary data.</text>
</comment>
<keyword evidence="2" id="KW-1185">Reference proteome</keyword>
<accession>A0ABT3T0B4</accession>
<sequence>MKFLNRHFPLLSWIPMARKARLIPKGLRSKIALTRQTYVLAEQVRLPRLKDASNQPDICAVQFQMARPSNMRFLPIDNDIDNLPLGENEVLFVPFRLGANRYITNYSESYIVLDAGNFVDPRGEQNTQSFKTAPIWGRCTVYRSNHPDITPGSTYYSFWPLAAYSVRKVTNVDSQGFIGYQDLPNFTGPKEWLKIIKMDNDDASHVIENYEYMKIGITYARELRDFDYFGAERLVVSSASSASGQIIAMCLKELNPNFKVVGLTSARNLEFVKQFSYFDEVYTYDDIKASPNGNKSLYFDALGWDSVTKDVFDHFELSRWWIYGEGADKTFVKYLKRNRRGTFYTNLADSYIYQIRNGITDAEMLDQCRSMIEKYNLEELWYSDLRTISTSKEVFDLYHAFISNTHTGERVIYQSPLYKA</sequence>
<dbReference type="InterPro" id="IPR021276">
    <property type="entry name" value="DUF2855"/>
</dbReference>
<dbReference type="EMBL" id="SHNP01000005">
    <property type="protein sequence ID" value="MCX2975002.1"/>
    <property type="molecule type" value="Genomic_DNA"/>
</dbReference>
<protein>
    <submittedName>
        <fullName evidence="1">DUF2855 family protein</fullName>
    </submittedName>
</protein>
<name>A0ABT3T0B4_9GAMM</name>
<proteinExistence type="predicted"/>
<gene>
    <name evidence="1" type="ORF">EYC87_15535</name>
</gene>
<organism evidence="1 2">
    <name type="scientific">Candidatus Seongchinamella marina</name>
    <dbReference type="NCBI Taxonomy" id="2518990"/>
    <lineage>
        <taxon>Bacteria</taxon>
        <taxon>Pseudomonadati</taxon>
        <taxon>Pseudomonadota</taxon>
        <taxon>Gammaproteobacteria</taxon>
        <taxon>Cellvibrionales</taxon>
        <taxon>Halieaceae</taxon>
        <taxon>Seongchinamella</taxon>
    </lineage>
</organism>
<evidence type="ECO:0000313" key="1">
    <source>
        <dbReference type="EMBL" id="MCX2975002.1"/>
    </source>
</evidence>
<dbReference type="Pfam" id="PF11017">
    <property type="entry name" value="DUF2855"/>
    <property type="match status" value="1"/>
</dbReference>
<evidence type="ECO:0000313" key="2">
    <source>
        <dbReference type="Proteomes" id="UP001143307"/>
    </source>
</evidence>